<keyword evidence="8" id="KW-1185">Reference proteome</keyword>
<comment type="subcellular location">
    <subcellularLocation>
        <location evidence="1">Membrane</location>
        <topology evidence="1">Multi-pass membrane protein</topology>
    </subcellularLocation>
</comment>
<evidence type="ECO:0000259" key="6">
    <source>
        <dbReference type="PROSITE" id="PS50261"/>
    </source>
</evidence>
<dbReference type="OrthoDB" id="1100386at2759"/>
<dbReference type="GO" id="GO:0004930">
    <property type="term" value="F:G protein-coupled receptor activity"/>
    <property type="evidence" value="ECO:0007669"/>
    <property type="project" value="InterPro"/>
</dbReference>
<dbReference type="Gene3D" id="1.20.1070.10">
    <property type="entry name" value="Rhodopsin 7-helix transmembrane proteins"/>
    <property type="match status" value="1"/>
</dbReference>
<dbReference type="EnsemblMetazoa" id="XM_030988844">
    <property type="protein sequence ID" value="XP_030844704"/>
    <property type="gene ID" value="LOC115925235"/>
</dbReference>
<evidence type="ECO:0000256" key="3">
    <source>
        <dbReference type="ARBA" id="ARBA00022989"/>
    </source>
</evidence>
<evidence type="ECO:0000313" key="7">
    <source>
        <dbReference type="EnsemblMetazoa" id="XP_030844704"/>
    </source>
</evidence>
<dbReference type="PANTHER" id="PTHR12011:SF471">
    <property type="entry name" value="G-PROTEIN COUPLED RECEPTORS FAMILY 2 PROFILE 2 DOMAIN-CONTAINING PROTEIN"/>
    <property type="match status" value="1"/>
</dbReference>
<dbReference type="InterPro" id="IPR017981">
    <property type="entry name" value="GPCR_2-like_7TM"/>
</dbReference>
<reference evidence="8" key="1">
    <citation type="submission" date="2015-02" db="EMBL/GenBank/DDBJ databases">
        <title>Genome sequencing for Strongylocentrotus purpuratus.</title>
        <authorList>
            <person name="Murali S."/>
            <person name="Liu Y."/>
            <person name="Vee V."/>
            <person name="English A."/>
            <person name="Wang M."/>
            <person name="Skinner E."/>
            <person name="Han Y."/>
            <person name="Muzny D.M."/>
            <person name="Worley K.C."/>
            <person name="Gibbs R.A."/>
        </authorList>
    </citation>
    <scope>NUCLEOTIDE SEQUENCE</scope>
</reference>
<name>A0A7M7P184_STRPU</name>
<keyword evidence="3 5" id="KW-1133">Transmembrane helix</keyword>
<dbReference type="PROSITE" id="PS50261">
    <property type="entry name" value="G_PROTEIN_RECEP_F2_4"/>
    <property type="match status" value="1"/>
</dbReference>
<evidence type="ECO:0000256" key="5">
    <source>
        <dbReference type="SAM" id="Phobius"/>
    </source>
</evidence>
<feature type="domain" description="G-protein coupled receptors family 2 profile 2" evidence="6">
    <location>
        <begin position="1"/>
        <end position="133"/>
    </location>
</feature>
<feature type="transmembrane region" description="Helical" evidence="5">
    <location>
        <begin position="80"/>
        <end position="103"/>
    </location>
</feature>
<dbReference type="PANTHER" id="PTHR12011">
    <property type="entry name" value="ADHESION G-PROTEIN COUPLED RECEPTOR"/>
    <property type="match status" value="1"/>
</dbReference>
<dbReference type="GO" id="GO:0007166">
    <property type="term" value="P:cell surface receptor signaling pathway"/>
    <property type="evidence" value="ECO:0007669"/>
    <property type="project" value="InterPro"/>
</dbReference>
<dbReference type="InterPro" id="IPR000832">
    <property type="entry name" value="GPCR_2_secretin-like"/>
</dbReference>
<evidence type="ECO:0000256" key="4">
    <source>
        <dbReference type="ARBA" id="ARBA00023136"/>
    </source>
</evidence>
<dbReference type="GO" id="GO:0016020">
    <property type="term" value="C:membrane"/>
    <property type="evidence" value="ECO:0007669"/>
    <property type="project" value="UniProtKB-SubCell"/>
</dbReference>
<evidence type="ECO:0000256" key="1">
    <source>
        <dbReference type="ARBA" id="ARBA00004141"/>
    </source>
</evidence>
<evidence type="ECO:0000313" key="8">
    <source>
        <dbReference type="Proteomes" id="UP000007110"/>
    </source>
</evidence>
<accession>A0A7M7P184</accession>
<feature type="transmembrane region" description="Helical" evidence="5">
    <location>
        <begin position="36"/>
        <end position="59"/>
    </location>
</feature>
<dbReference type="RefSeq" id="XP_030844704.1">
    <property type="nucleotide sequence ID" value="XM_030988844.1"/>
</dbReference>
<protein>
    <recommendedName>
        <fullName evidence="6">G-protein coupled receptors family 2 profile 2 domain-containing protein</fullName>
    </recommendedName>
</protein>
<dbReference type="GeneID" id="115925235"/>
<organism evidence="7 8">
    <name type="scientific">Strongylocentrotus purpuratus</name>
    <name type="common">Purple sea urchin</name>
    <dbReference type="NCBI Taxonomy" id="7668"/>
    <lineage>
        <taxon>Eukaryota</taxon>
        <taxon>Metazoa</taxon>
        <taxon>Echinodermata</taxon>
        <taxon>Eleutherozoa</taxon>
        <taxon>Echinozoa</taxon>
        <taxon>Echinoidea</taxon>
        <taxon>Euechinoidea</taxon>
        <taxon>Echinacea</taxon>
        <taxon>Camarodonta</taxon>
        <taxon>Echinidea</taxon>
        <taxon>Strongylocentrotidae</taxon>
        <taxon>Strongylocentrotus</taxon>
    </lineage>
</organism>
<proteinExistence type="predicted"/>
<dbReference type="KEGG" id="spu:115925235"/>
<dbReference type="AlphaFoldDB" id="A0A7M7P184"/>
<reference evidence="7" key="2">
    <citation type="submission" date="2021-01" db="UniProtKB">
        <authorList>
            <consortium name="EnsemblMetazoa"/>
        </authorList>
    </citation>
    <scope>IDENTIFICATION</scope>
</reference>
<sequence length="178" mass="19498">MAGWGVPIVLVGISLGISFDHIPSKNFCWLSTEGGAIYAFVAPALAVIVINIVLLGIVLREIRRIIDRDITKIDVSKAKTTAKVLLVFTPVMGAPWVFGILAINEDTVIFDYLFTALNSFQGLMIFLIHTVGNKEFRSKVYRGKRTVDPFSSSRGRSNLSSSGVTTTTVVPIKREVLI</sequence>
<keyword evidence="4 5" id="KW-0472">Membrane</keyword>
<dbReference type="Pfam" id="PF00002">
    <property type="entry name" value="7tm_2"/>
    <property type="match status" value="1"/>
</dbReference>
<keyword evidence="2 5" id="KW-0812">Transmembrane</keyword>
<dbReference type="InParanoid" id="A0A7M7P184"/>
<dbReference type="Proteomes" id="UP000007110">
    <property type="component" value="Unassembled WGS sequence"/>
</dbReference>
<feature type="transmembrane region" description="Helical" evidence="5">
    <location>
        <begin position="109"/>
        <end position="132"/>
    </location>
</feature>
<dbReference type="OMA" id="LTWMFGI"/>
<evidence type="ECO:0000256" key="2">
    <source>
        <dbReference type="ARBA" id="ARBA00022692"/>
    </source>
</evidence>